<feature type="region of interest" description="Disordered" evidence="3">
    <location>
        <begin position="25"/>
        <end position="78"/>
    </location>
</feature>
<protein>
    <submittedName>
        <fullName evidence="4">Putative E4 protein</fullName>
    </submittedName>
</protein>
<reference evidence="4 5" key="1">
    <citation type="submission" date="2003-06" db="EMBL/GenBank/DDBJ databases">
        <title>Correction of HPV71 sequences.</title>
        <authorList>
            <person name="Fu L."/>
            <person name="Burk R.D."/>
        </authorList>
    </citation>
    <scope>NUCLEOTIDE SEQUENCE [LARGE SCALE GENOMIC DNA]</scope>
    <source>
        <strain evidence="4">Qv23143</strain>
    </source>
</reference>
<dbReference type="Pfam" id="PF02711">
    <property type="entry name" value="Pap_E4"/>
    <property type="match status" value="1"/>
</dbReference>
<evidence type="ECO:0000256" key="2">
    <source>
        <dbReference type="ARBA" id="ARBA00022518"/>
    </source>
</evidence>
<keyword evidence="2" id="KW-0244">Early protein</keyword>
<evidence type="ECO:0000256" key="1">
    <source>
        <dbReference type="ARBA" id="ARBA00009551"/>
    </source>
</evidence>
<dbReference type="Proteomes" id="UP000164175">
    <property type="component" value="Genome"/>
</dbReference>
<evidence type="ECO:0000313" key="5">
    <source>
        <dbReference type="Proteomes" id="UP000164175"/>
    </source>
</evidence>
<evidence type="ECO:0000313" key="4">
    <source>
        <dbReference type="EMBL" id="AAQ95202.1"/>
    </source>
</evidence>
<organism evidence="4 5">
    <name type="scientific">human papillomavirus 71</name>
    <dbReference type="NCBI Taxonomy" id="120686"/>
    <lineage>
        <taxon>Viruses</taxon>
        <taxon>Monodnaviria</taxon>
        <taxon>Shotokuvirae</taxon>
        <taxon>Cossaviricota</taxon>
        <taxon>Papovaviricetes</taxon>
        <taxon>Zurhausenvirales</taxon>
        <taxon>Papillomaviridae</taxon>
        <taxon>Firstpapillomavirinae</taxon>
        <taxon>Alphapapillomavirus</taxon>
        <taxon>Alphapapillomavirus 14</taxon>
    </lineage>
</organism>
<comment type="similarity">
    <text evidence="1">Belongs to the papillomaviridae E4 protein family.</text>
</comment>
<accession>Q6EGP1</accession>
<evidence type="ECO:0000256" key="3">
    <source>
        <dbReference type="SAM" id="MobiDB-lite"/>
    </source>
</evidence>
<dbReference type="EMBL" id="AY330623">
    <property type="protein sequence ID" value="AAQ95202.1"/>
    <property type="molecule type" value="Genomic_DNA"/>
</dbReference>
<sequence length="106" mass="11599">MMHSTPLCLAPRTPSKTKYPLLNLLTTDPTRTPNRPPPPPKCWAPTKPKCRPRHLSDSDSETDSEPLSSPILQKHHSSWHVSTLGPSVTLTAHTSTGGHVTVTVHL</sequence>
<gene>
    <name evidence="4" type="primary">E4</name>
</gene>
<feature type="region of interest" description="Disordered" evidence="3">
    <location>
        <begin position="1"/>
        <end position="20"/>
    </location>
</feature>
<dbReference type="InterPro" id="IPR003861">
    <property type="entry name" value="Papilloma_E4"/>
</dbReference>
<name>Q6EGP1_9PAPI</name>
<proteinExistence type="inferred from homology"/>